<accession>C6H1J4</accession>
<dbReference type="EMBL" id="GG692419">
    <property type="protein sequence ID" value="EER44997.1"/>
    <property type="molecule type" value="Genomic_DNA"/>
</dbReference>
<organism evidence="1 2">
    <name type="scientific">Ajellomyces capsulatus (strain H143)</name>
    <name type="common">Darling's disease fungus</name>
    <name type="synonym">Histoplasma capsulatum</name>
    <dbReference type="NCBI Taxonomy" id="544712"/>
    <lineage>
        <taxon>Eukaryota</taxon>
        <taxon>Fungi</taxon>
        <taxon>Dikarya</taxon>
        <taxon>Ascomycota</taxon>
        <taxon>Pezizomycotina</taxon>
        <taxon>Eurotiomycetes</taxon>
        <taxon>Eurotiomycetidae</taxon>
        <taxon>Onygenales</taxon>
        <taxon>Ajellomycetaceae</taxon>
        <taxon>Histoplasma</taxon>
    </lineage>
</organism>
<evidence type="ECO:0000313" key="1">
    <source>
        <dbReference type="EMBL" id="EER44997.1"/>
    </source>
</evidence>
<dbReference type="VEuPathDB" id="FungiDB:HCDG_00576"/>
<sequence length="113" mass="13487">MPESSINDDPKRVQWLKLAKLELPYAWPFLETRAPGLESRWIKTKIFFVQWEIMLSFEFNSGAQDHFHRNISQDVVGACLLLNFSLTPFEILRREKRSCFYGNLKVNRLVRRR</sequence>
<dbReference type="Proteomes" id="UP000002624">
    <property type="component" value="Unassembled WGS sequence"/>
</dbReference>
<dbReference type="AlphaFoldDB" id="C6H1J4"/>
<dbReference type="HOGENOM" id="CLU_2132823_0_0_1"/>
<gene>
    <name evidence="1" type="ORF">HCDG_00576</name>
</gene>
<evidence type="ECO:0000313" key="2">
    <source>
        <dbReference type="Proteomes" id="UP000002624"/>
    </source>
</evidence>
<name>C6H1J4_AJECH</name>
<protein>
    <submittedName>
        <fullName evidence="1">Uncharacterized protein</fullName>
    </submittedName>
</protein>
<proteinExistence type="predicted"/>
<reference evidence="2" key="1">
    <citation type="submission" date="2009-05" db="EMBL/GenBank/DDBJ databases">
        <title>The genome sequence of Ajellomyces capsulatus strain H143.</title>
        <authorList>
            <person name="Champion M."/>
            <person name="Cuomo C.A."/>
            <person name="Ma L.-J."/>
            <person name="Henn M.R."/>
            <person name="Sil A."/>
            <person name="Goldman B."/>
            <person name="Young S.K."/>
            <person name="Kodira C.D."/>
            <person name="Zeng Q."/>
            <person name="Koehrsen M."/>
            <person name="Alvarado L."/>
            <person name="Berlin A.M."/>
            <person name="Borenstein D."/>
            <person name="Chen Z."/>
            <person name="Engels R."/>
            <person name="Freedman E."/>
            <person name="Gellesch M."/>
            <person name="Goldberg J."/>
            <person name="Griggs A."/>
            <person name="Gujja S."/>
            <person name="Heiman D.I."/>
            <person name="Hepburn T.A."/>
            <person name="Howarth C."/>
            <person name="Jen D."/>
            <person name="Larson L."/>
            <person name="Lewis B."/>
            <person name="Mehta T."/>
            <person name="Park D."/>
            <person name="Pearson M."/>
            <person name="Roberts A."/>
            <person name="Saif S."/>
            <person name="Shea T.D."/>
            <person name="Shenoy N."/>
            <person name="Sisk P."/>
            <person name="Stolte C."/>
            <person name="Sykes S."/>
            <person name="Walk T."/>
            <person name="White J."/>
            <person name="Yandava C."/>
            <person name="Klein B."/>
            <person name="McEwen J.G."/>
            <person name="Puccia R."/>
            <person name="Goldman G.H."/>
            <person name="Felipe M.S."/>
            <person name="Nino-Vega G."/>
            <person name="San-Blas G."/>
            <person name="Taylor J.W."/>
            <person name="Mendoza L."/>
            <person name="Galagan J.E."/>
            <person name="Nusbaum C."/>
            <person name="Birren B.W."/>
        </authorList>
    </citation>
    <scope>NUCLEOTIDE SEQUENCE [LARGE SCALE GENOMIC DNA]</scope>
    <source>
        <strain evidence="2">H143</strain>
    </source>
</reference>